<dbReference type="Proteomes" id="UP001499852">
    <property type="component" value="Unassembled WGS sequence"/>
</dbReference>
<evidence type="ECO:0000313" key="3">
    <source>
        <dbReference type="Proteomes" id="UP001499852"/>
    </source>
</evidence>
<feature type="signal peptide" evidence="1">
    <location>
        <begin position="1"/>
        <end position="23"/>
    </location>
</feature>
<keyword evidence="1" id="KW-0732">Signal</keyword>
<protein>
    <recommendedName>
        <fullName evidence="4">N-acetylneuraminic acid mutarotase</fullName>
    </recommendedName>
</protein>
<evidence type="ECO:0000313" key="2">
    <source>
        <dbReference type="EMBL" id="GAA5141937.1"/>
    </source>
</evidence>
<dbReference type="SUPFAM" id="SSF117281">
    <property type="entry name" value="Kelch motif"/>
    <property type="match status" value="1"/>
</dbReference>
<name>A0ABP9P794_9BACT</name>
<dbReference type="Gene3D" id="2.120.10.80">
    <property type="entry name" value="Kelch-type beta propeller"/>
    <property type="match status" value="2"/>
</dbReference>
<keyword evidence="3" id="KW-1185">Reference proteome</keyword>
<dbReference type="PANTHER" id="PTHR45632">
    <property type="entry name" value="LD33804P"/>
    <property type="match status" value="1"/>
</dbReference>
<dbReference type="SMART" id="SM00612">
    <property type="entry name" value="Kelch"/>
    <property type="match status" value="3"/>
</dbReference>
<sequence length="326" mass="34790">MTARPILTISCLLAALYLLKAEASEWEKLPSLPEANGGFACGVDHGHVVVVGGTRWVNGEKKWLSSVHLFNPVKKQWKTSALELPSSMAYGVAGHSKEGFVFAGGSTGTKGFDSQGSFAGGHLVLRQGLPKTKPAVLAAGGMMGEKLIFVGGTPDAADLASLTKSVFALNPNGQVVPLPDYPGQPIGIAASATVGEQLFIFGGAHWDAAKQVVVNTSDAYAFAMETKSWRKLPSFPYAVRGLTAVALSDDLIYLAGGFKNDTEGFTDEAFLYDLRKNEYRPAKPLPYKAMVGLVVCDRQVYCLGGEDKQKSRTDACFRIPVADLIK</sequence>
<gene>
    <name evidence="2" type="ORF">GCM10023213_27010</name>
</gene>
<accession>A0ABP9P794</accession>
<evidence type="ECO:0000256" key="1">
    <source>
        <dbReference type="SAM" id="SignalP"/>
    </source>
</evidence>
<comment type="caution">
    <text evidence="2">The sequence shown here is derived from an EMBL/GenBank/DDBJ whole genome shotgun (WGS) entry which is preliminary data.</text>
</comment>
<dbReference type="RefSeq" id="WP_345736900.1">
    <property type="nucleotide sequence ID" value="NZ_BAABIA010000005.1"/>
</dbReference>
<reference evidence="3" key="1">
    <citation type="journal article" date="2019" name="Int. J. Syst. Evol. Microbiol.">
        <title>The Global Catalogue of Microorganisms (GCM) 10K type strain sequencing project: providing services to taxonomists for standard genome sequencing and annotation.</title>
        <authorList>
            <consortium name="The Broad Institute Genomics Platform"/>
            <consortium name="The Broad Institute Genome Sequencing Center for Infectious Disease"/>
            <person name="Wu L."/>
            <person name="Ma J."/>
        </authorList>
    </citation>
    <scope>NUCLEOTIDE SEQUENCE [LARGE SCALE GENOMIC DNA]</scope>
    <source>
        <strain evidence="3">JCM 18053</strain>
    </source>
</reference>
<feature type="chain" id="PRO_5045636704" description="N-acetylneuraminic acid mutarotase" evidence="1">
    <location>
        <begin position="24"/>
        <end position="326"/>
    </location>
</feature>
<organism evidence="2 3">
    <name type="scientific">Prosthecobacter algae</name>
    <dbReference type="NCBI Taxonomy" id="1144682"/>
    <lineage>
        <taxon>Bacteria</taxon>
        <taxon>Pseudomonadati</taxon>
        <taxon>Verrucomicrobiota</taxon>
        <taxon>Verrucomicrobiia</taxon>
        <taxon>Verrucomicrobiales</taxon>
        <taxon>Verrucomicrobiaceae</taxon>
        <taxon>Prosthecobacter</taxon>
    </lineage>
</organism>
<dbReference type="InterPro" id="IPR015915">
    <property type="entry name" value="Kelch-typ_b-propeller"/>
</dbReference>
<dbReference type="Pfam" id="PF01344">
    <property type="entry name" value="Kelch_1"/>
    <property type="match status" value="2"/>
</dbReference>
<proteinExistence type="predicted"/>
<dbReference type="InterPro" id="IPR006652">
    <property type="entry name" value="Kelch_1"/>
</dbReference>
<evidence type="ECO:0008006" key="4">
    <source>
        <dbReference type="Google" id="ProtNLM"/>
    </source>
</evidence>
<dbReference type="EMBL" id="BAABIA010000005">
    <property type="protein sequence ID" value="GAA5141937.1"/>
    <property type="molecule type" value="Genomic_DNA"/>
</dbReference>